<keyword evidence="1" id="KW-0732">Signal</keyword>
<evidence type="ECO:0000259" key="2">
    <source>
        <dbReference type="Pfam" id="PF03067"/>
    </source>
</evidence>
<dbReference type="EMBL" id="FNXT01000122">
    <property type="protein sequence ID" value="SZX61107.1"/>
    <property type="molecule type" value="Genomic_DNA"/>
</dbReference>
<proteinExistence type="predicted"/>
<feature type="domain" description="Chitin-binding type-4" evidence="2">
    <location>
        <begin position="26"/>
        <end position="263"/>
    </location>
</feature>
<protein>
    <recommendedName>
        <fullName evidence="2">Chitin-binding type-4 domain-containing protein</fullName>
    </recommendedName>
</protein>
<gene>
    <name evidence="3" type="ORF">BQ4739_LOCUS1638</name>
</gene>
<dbReference type="InterPro" id="IPR004302">
    <property type="entry name" value="Cellulose/chitin-bd_N"/>
</dbReference>
<dbReference type="Pfam" id="PF03067">
    <property type="entry name" value="LPMO_10"/>
    <property type="match status" value="1"/>
</dbReference>
<reference evidence="3 4" key="1">
    <citation type="submission" date="2016-10" db="EMBL/GenBank/DDBJ databases">
        <authorList>
            <person name="Cai Z."/>
        </authorList>
    </citation>
    <scope>NUCLEOTIDE SEQUENCE [LARGE SCALE GENOMIC DNA]</scope>
</reference>
<dbReference type="STRING" id="3088.A0A383V675"/>
<feature type="signal peptide" evidence="1">
    <location>
        <begin position="1"/>
        <end position="25"/>
    </location>
</feature>
<name>A0A383V675_TETOB</name>
<dbReference type="AlphaFoldDB" id="A0A383V675"/>
<dbReference type="Proteomes" id="UP000256970">
    <property type="component" value="Unassembled WGS sequence"/>
</dbReference>
<organism evidence="3 4">
    <name type="scientific">Tetradesmus obliquus</name>
    <name type="common">Green alga</name>
    <name type="synonym">Acutodesmus obliquus</name>
    <dbReference type="NCBI Taxonomy" id="3088"/>
    <lineage>
        <taxon>Eukaryota</taxon>
        <taxon>Viridiplantae</taxon>
        <taxon>Chlorophyta</taxon>
        <taxon>core chlorophytes</taxon>
        <taxon>Chlorophyceae</taxon>
        <taxon>CS clade</taxon>
        <taxon>Sphaeropleales</taxon>
        <taxon>Scenedesmaceae</taxon>
        <taxon>Tetradesmus</taxon>
    </lineage>
</organism>
<feature type="chain" id="PRO_5016723959" description="Chitin-binding type-4 domain-containing protein" evidence="1">
    <location>
        <begin position="26"/>
        <end position="268"/>
    </location>
</feature>
<evidence type="ECO:0000256" key="1">
    <source>
        <dbReference type="SAM" id="SignalP"/>
    </source>
</evidence>
<evidence type="ECO:0000313" key="3">
    <source>
        <dbReference type="EMBL" id="SZX61107.1"/>
    </source>
</evidence>
<evidence type="ECO:0000313" key="4">
    <source>
        <dbReference type="Proteomes" id="UP000256970"/>
    </source>
</evidence>
<sequence length="268" mass="30281">MGPRIAATACLVLLVLLASVGHTSSHGLVVKPISRNYMAFLYDPMNIRSWNPSECNGGGPKAVSDNHKLVWPEGKFDLCGEPANKNPKRWNYPRTPAETYVAGQALPVHQAITANHEGRMIIRLCPLNATSANYKELCQILPRFGCKGDHCIHWTLPPGQGLDKKKRPLIPAYQHRSFSWYVFQSSDDFNDVPTYVVNYKLPDGFTCEHCILHWYWLTGNTCNPSCDRSDPLYPNCDRKRMGYCGESSKPDKYPEEFWSCSDIKIVAK</sequence>
<keyword evidence="4" id="KW-1185">Reference proteome</keyword>
<accession>A0A383V675</accession>